<dbReference type="EMBL" id="VBUI01000013">
    <property type="protein sequence ID" value="TLF50485.1"/>
    <property type="molecule type" value="Genomic_DNA"/>
</dbReference>
<feature type="domain" description="YrdC-like" evidence="12">
    <location>
        <begin position="271"/>
        <end position="461"/>
    </location>
</feature>
<dbReference type="Pfam" id="PF07503">
    <property type="entry name" value="zf-HYPF"/>
    <property type="match status" value="2"/>
</dbReference>
<evidence type="ECO:0000256" key="1">
    <source>
        <dbReference type="ARBA" id="ARBA00004711"/>
    </source>
</evidence>
<evidence type="ECO:0000256" key="10">
    <source>
        <dbReference type="SAM" id="MobiDB-lite"/>
    </source>
</evidence>
<dbReference type="InterPro" id="IPR006070">
    <property type="entry name" value="Sua5-like_dom"/>
</dbReference>
<keyword evidence="9" id="KW-0378">Hydrolase</keyword>
<dbReference type="Pfam" id="PF00708">
    <property type="entry name" value="Acylphosphatase"/>
    <property type="match status" value="1"/>
</dbReference>
<evidence type="ECO:0000259" key="12">
    <source>
        <dbReference type="PROSITE" id="PS51163"/>
    </source>
</evidence>
<sequence>MVSDEGACRIWWASGVRSGEDSSVRRIATTSVDAAPSETAQDEKDPDKTVPIETAPAEPTPNQEARRWVLSGVVQGVGFRPFVQRLASRLGLAGEVRNRGGAVVIEAQGSAERLATFEHALLGEAPRLASPRITCRETIEAARMPSFVIRPSDGEEEPAGPVHLPLDTPVCPACLAEMRDPEDRHYRYPFTHCDQCGPRYSVIERLPYDRARTGLKAFPLCPACQTEYDDPQSRRCHAQSIGCPRCGPRLTFIEGFVEGVAEDERTLTEPEEALAAAVAALDAGRVVAVKGVGGYHLMVDAGRAAAVATLRERKHRPHKPLAVMFPWRGEDGLDAVREHARVDPAAAAALLSDERPIVLVPLRPGHGLADGIAPGLDEVGALLPYAPLHHLLLEALGRPLVATSANLAGEPLVTDPEVAEARLARVADAFLHHDRPILQGIDDGVRRPIAGRARPLRLGRGGAPLELELPDRLTLPASQPLLAVGAHQKATICLAWERRLVLSPHIGDLSSLAAQRAFDRQVTTLSRLYGVHPERLLHDAHPGYHGSRWAGESGLPRQAIVHHHAHAAALCAEHGRFQEPTLVFTWDGTGLGPDGSLWGGEALLGRPGHWRHVASFAPFALPGGEAAIREPWRLAVTLCWQSGLATPDVPASGDELGLLRGIWERRLNATPCSAAGRLFDAAAALLLPMRRVSHEAEAAMRLEALANGDGQGLELPHHRDPDGVLRCDWRPLIRHLTDARLAPSRRAADFHATLVRVLRHQAEVARATSGVTTLGLTGGVFQNRRLTEAAVATLTGDGFTVLLHERLPCNDAAISVGQVIEALACNE</sequence>
<protein>
    <recommendedName>
        <fullName evidence="8">Carbamoyltransferase HypF</fullName>
        <ecNumber evidence="8">6.2.-.-</ecNumber>
    </recommendedName>
</protein>
<dbReference type="GO" id="GO:0016874">
    <property type="term" value="F:ligase activity"/>
    <property type="evidence" value="ECO:0007669"/>
    <property type="project" value="UniProtKB-UniRule"/>
</dbReference>
<dbReference type="GO" id="GO:0003725">
    <property type="term" value="F:double-stranded RNA binding"/>
    <property type="evidence" value="ECO:0007669"/>
    <property type="project" value="InterPro"/>
</dbReference>
<dbReference type="GO" id="GO:0051604">
    <property type="term" value="P:protein maturation"/>
    <property type="evidence" value="ECO:0007669"/>
    <property type="project" value="TreeGrafter"/>
</dbReference>
<dbReference type="InterPro" id="IPR041440">
    <property type="entry name" value="HypF_C"/>
</dbReference>
<comment type="function">
    <text evidence="8">Involved in the maturation of [NiFe] hydrogenases. Along with HypE, it catalyzes the synthesis of the CN ligands of the active site iron of [NiFe]-hydrogenases. HypF functions as a carbamoyl transferase using carbamoylphosphate as a substrate and transferring the carboxamido moiety in an ATP-dependent reaction to the thiolate of the C-terminal cysteine of HypE yielding a protein-S-carboxamide.</text>
</comment>
<name>A0A5R8MGY0_9GAMM</name>
<feature type="active site" evidence="9">
    <location>
        <position position="80"/>
    </location>
</feature>
<dbReference type="GO" id="GO:0008270">
    <property type="term" value="F:zinc ion binding"/>
    <property type="evidence" value="ECO:0007669"/>
    <property type="project" value="UniProtKB-KW"/>
</dbReference>
<dbReference type="PROSITE" id="PS51163">
    <property type="entry name" value="YRDC"/>
    <property type="match status" value="1"/>
</dbReference>
<dbReference type="InterPro" id="IPR017968">
    <property type="entry name" value="Acylphosphatase_CS"/>
</dbReference>
<evidence type="ECO:0000256" key="7">
    <source>
        <dbReference type="ARBA" id="ARBA00048220"/>
    </source>
</evidence>
<evidence type="ECO:0000256" key="9">
    <source>
        <dbReference type="PROSITE-ProRule" id="PRU00520"/>
    </source>
</evidence>
<feature type="region of interest" description="Disordered" evidence="10">
    <location>
        <begin position="16"/>
        <end position="62"/>
    </location>
</feature>
<dbReference type="SUPFAM" id="SSF54975">
    <property type="entry name" value="Acylphosphatase/BLUF domain-like"/>
    <property type="match status" value="1"/>
</dbReference>
<dbReference type="Pfam" id="PF01300">
    <property type="entry name" value="Sua5_yciO_yrdC"/>
    <property type="match status" value="1"/>
</dbReference>
<dbReference type="Pfam" id="PF17788">
    <property type="entry name" value="HypF_C"/>
    <property type="match status" value="1"/>
</dbReference>
<dbReference type="AlphaFoldDB" id="A0A5R8MGY0"/>
<keyword evidence="6" id="KW-0862">Zinc</keyword>
<keyword evidence="4" id="KW-0479">Metal-binding</keyword>
<dbReference type="SUPFAM" id="SSF55821">
    <property type="entry name" value="YrdC/RibB"/>
    <property type="match status" value="1"/>
</dbReference>
<evidence type="ECO:0000256" key="2">
    <source>
        <dbReference type="ARBA" id="ARBA00008097"/>
    </source>
</evidence>
<evidence type="ECO:0000256" key="8">
    <source>
        <dbReference type="PIRNR" id="PIRNR006256"/>
    </source>
</evidence>
<dbReference type="PROSITE" id="PS51160">
    <property type="entry name" value="ACYLPHOSPHATASE_3"/>
    <property type="match status" value="1"/>
</dbReference>
<dbReference type="OrthoDB" id="9808093at2"/>
<dbReference type="InterPro" id="IPR001792">
    <property type="entry name" value="Acylphosphatase-like_dom"/>
</dbReference>
<dbReference type="Proteomes" id="UP000306973">
    <property type="component" value="Unassembled WGS sequence"/>
</dbReference>
<keyword evidence="13" id="KW-0808">Transferase</keyword>
<dbReference type="NCBIfam" id="TIGR00143">
    <property type="entry name" value="hypF"/>
    <property type="match status" value="1"/>
</dbReference>
<dbReference type="PROSITE" id="PS00150">
    <property type="entry name" value="ACYLPHOSPHATASE_1"/>
    <property type="match status" value="1"/>
</dbReference>
<dbReference type="EC" id="6.2.-.-" evidence="8"/>
<dbReference type="UniPathway" id="UPA00335"/>
<dbReference type="Gene3D" id="3.30.420.360">
    <property type="match status" value="1"/>
</dbReference>
<dbReference type="InterPro" id="IPR055128">
    <property type="entry name" value="HypF_C_2"/>
</dbReference>
<dbReference type="Pfam" id="PF22521">
    <property type="entry name" value="HypF_C_2"/>
    <property type="match status" value="1"/>
</dbReference>
<comment type="similarity">
    <text evidence="2 8">Belongs to the carbamoyltransferase HypF family.</text>
</comment>
<evidence type="ECO:0000256" key="3">
    <source>
        <dbReference type="ARBA" id="ARBA00022598"/>
    </source>
</evidence>
<comment type="pathway">
    <text evidence="1 8">Protein modification; [NiFe] hydrogenase maturation.</text>
</comment>
<dbReference type="InterPro" id="IPR017945">
    <property type="entry name" value="DHBP_synth_RibB-like_a/b_dom"/>
</dbReference>
<dbReference type="InterPro" id="IPR051060">
    <property type="entry name" value="Carbamoyltrans_HypF-like"/>
</dbReference>
<accession>A0A5R8MGY0</accession>
<dbReference type="PANTHER" id="PTHR42959:SF1">
    <property type="entry name" value="CARBAMOYLTRANSFERASE HYPF"/>
    <property type="match status" value="1"/>
</dbReference>
<evidence type="ECO:0000313" key="14">
    <source>
        <dbReference type="Proteomes" id="UP000306973"/>
    </source>
</evidence>
<dbReference type="Gene3D" id="3.90.870.50">
    <property type="match status" value="1"/>
</dbReference>
<evidence type="ECO:0000256" key="5">
    <source>
        <dbReference type="ARBA" id="ARBA00022771"/>
    </source>
</evidence>
<evidence type="ECO:0000259" key="11">
    <source>
        <dbReference type="PROSITE" id="PS51160"/>
    </source>
</evidence>
<evidence type="ECO:0000256" key="6">
    <source>
        <dbReference type="ARBA" id="ARBA00022833"/>
    </source>
</evidence>
<dbReference type="GO" id="GO:0003998">
    <property type="term" value="F:acylphosphatase activity"/>
    <property type="evidence" value="ECO:0007669"/>
    <property type="project" value="UniProtKB-EC"/>
</dbReference>
<organism evidence="13 14">
    <name type="scientific">Halomonas urmiana</name>
    <dbReference type="NCBI Taxonomy" id="490901"/>
    <lineage>
        <taxon>Bacteria</taxon>
        <taxon>Pseudomonadati</taxon>
        <taxon>Pseudomonadota</taxon>
        <taxon>Gammaproteobacteria</taxon>
        <taxon>Oceanospirillales</taxon>
        <taxon>Halomonadaceae</taxon>
        <taxon>Halomonas</taxon>
    </lineage>
</organism>
<keyword evidence="3" id="KW-0436">Ligase</keyword>
<dbReference type="Gene3D" id="3.30.110.120">
    <property type="match status" value="1"/>
</dbReference>
<proteinExistence type="inferred from homology"/>
<dbReference type="InterPro" id="IPR011125">
    <property type="entry name" value="Znf_HypF"/>
</dbReference>
<comment type="catalytic activity">
    <reaction evidence="9">
        <text>an acyl phosphate + H2O = a carboxylate + phosphate + H(+)</text>
        <dbReference type="Rhea" id="RHEA:14965"/>
        <dbReference type="ChEBI" id="CHEBI:15377"/>
        <dbReference type="ChEBI" id="CHEBI:15378"/>
        <dbReference type="ChEBI" id="CHEBI:29067"/>
        <dbReference type="ChEBI" id="CHEBI:43474"/>
        <dbReference type="ChEBI" id="CHEBI:59918"/>
        <dbReference type="EC" id="3.6.1.7"/>
    </reaction>
</comment>
<gene>
    <name evidence="13" type="primary">hypF</name>
    <name evidence="13" type="ORF">FEI13_09565</name>
</gene>
<feature type="domain" description="Acylphosphatase-like" evidence="11">
    <location>
        <begin position="65"/>
        <end position="151"/>
    </location>
</feature>
<dbReference type="InterPro" id="IPR004421">
    <property type="entry name" value="Carbamoyltransferase_HypF"/>
</dbReference>
<keyword evidence="14" id="KW-1185">Reference proteome</keyword>
<feature type="compositionally biased region" description="Basic and acidic residues" evidence="10">
    <location>
        <begin position="41"/>
        <end position="50"/>
    </location>
</feature>
<evidence type="ECO:0000256" key="4">
    <source>
        <dbReference type="ARBA" id="ARBA00022723"/>
    </source>
</evidence>
<keyword evidence="5" id="KW-0863">Zinc-finger</keyword>
<feature type="active site" evidence="9">
    <location>
        <position position="98"/>
    </location>
</feature>
<dbReference type="PANTHER" id="PTHR42959">
    <property type="entry name" value="CARBAMOYLTRANSFERASE"/>
    <property type="match status" value="1"/>
</dbReference>
<dbReference type="PIRSF" id="PIRSF006256">
    <property type="entry name" value="CMPcnvr_hdrg_mat"/>
    <property type="match status" value="1"/>
</dbReference>
<dbReference type="GO" id="GO:0016743">
    <property type="term" value="F:carboxyl- or carbamoyltransferase activity"/>
    <property type="evidence" value="ECO:0007669"/>
    <property type="project" value="UniProtKB-UniRule"/>
</dbReference>
<dbReference type="Gene3D" id="3.30.420.40">
    <property type="match status" value="1"/>
</dbReference>
<comment type="catalytic activity">
    <reaction evidence="7 8">
        <text>C-terminal L-cysteinyl-[HypE protein] + carbamoyl phosphate + ATP + H2O = C-terminal S-carboxamide-L-cysteinyl-[HypE protein] + AMP + phosphate + diphosphate + H(+)</text>
        <dbReference type="Rhea" id="RHEA:55636"/>
        <dbReference type="Rhea" id="RHEA-COMP:14247"/>
        <dbReference type="Rhea" id="RHEA-COMP:14392"/>
        <dbReference type="ChEBI" id="CHEBI:15377"/>
        <dbReference type="ChEBI" id="CHEBI:15378"/>
        <dbReference type="ChEBI" id="CHEBI:30616"/>
        <dbReference type="ChEBI" id="CHEBI:33019"/>
        <dbReference type="ChEBI" id="CHEBI:43474"/>
        <dbReference type="ChEBI" id="CHEBI:58228"/>
        <dbReference type="ChEBI" id="CHEBI:76913"/>
        <dbReference type="ChEBI" id="CHEBI:139126"/>
        <dbReference type="ChEBI" id="CHEBI:456215"/>
    </reaction>
</comment>
<dbReference type="InterPro" id="IPR036046">
    <property type="entry name" value="Acylphosphatase-like_dom_sf"/>
</dbReference>
<reference evidence="13 14" key="1">
    <citation type="journal article" date="2007" name="Int. J. Syst. Evol. Microbiol.">
        <title>Halomonas saccharevitans sp. nov., Halomonas arcis sp. nov. and Halomonas subterranea sp. nov., halophilic bacteria isolated from hypersaline environments of China.</title>
        <authorList>
            <person name="Xu X.W."/>
            <person name="Wu Y.H."/>
            <person name="Zhou Z."/>
            <person name="Wang C.S."/>
            <person name="Zhou Y.G."/>
            <person name="Zhang H.B."/>
            <person name="Wang Y."/>
            <person name="Wu M."/>
        </authorList>
    </citation>
    <scope>NUCLEOTIDE SEQUENCE [LARGE SCALE GENOMIC DNA]</scope>
    <source>
        <strain evidence="13 14">TBZ3</strain>
    </source>
</reference>
<evidence type="ECO:0000313" key="13">
    <source>
        <dbReference type="EMBL" id="TLF50485.1"/>
    </source>
</evidence>
<comment type="caution">
    <text evidence="13">The sequence shown here is derived from an EMBL/GenBank/DDBJ whole genome shotgun (WGS) entry which is preliminary data.</text>
</comment>